<gene>
    <name evidence="1" type="ORF">A33Q_4417</name>
</gene>
<keyword evidence="2" id="KW-1185">Reference proteome</keyword>
<evidence type="ECO:0000313" key="1">
    <source>
        <dbReference type="EMBL" id="EOZ92324.1"/>
    </source>
</evidence>
<dbReference type="AlphaFoldDB" id="S2D0C0"/>
<evidence type="ECO:0000313" key="2">
    <source>
        <dbReference type="Proteomes" id="UP000006073"/>
    </source>
</evidence>
<accession>S2D0C0</accession>
<dbReference type="STRING" id="1189612.A33Q_4417"/>
<proteinExistence type="predicted"/>
<reference evidence="1 2" key="1">
    <citation type="journal article" date="2013" name="Genome Announc.">
        <title>Draft Genome Sequence of Indibacter alkaliphilus Strain LW1T, Isolated from Lonar Lake, a Haloalkaline Lake in the Buldana District of Maharashtra, India.</title>
        <authorList>
            <person name="Singh A."/>
            <person name="Kumar Jangir P."/>
            <person name="Sharma R."/>
            <person name="Singh A."/>
            <person name="Kumar Pinnaka A."/>
            <person name="Shivaji S."/>
        </authorList>
    </citation>
    <scope>NUCLEOTIDE SEQUENCE [LARGE SCALE GENOMIC DNA]</scope>
    <source>
        <strain evidence="2">CCUG 57479 / KCTC 22604 / LW1</strain>
    </source>
</reference>
<dbReference type="EMBL" id="ALWO02000052">
    <property type="protein sequence ID" value="EOZ92324.1"/>
    <property type="molecule type" value="Genomic_DNA"/>
</dbReference>
<sequence length="156" mass="18019">MFTPSLEFEKSIGPRNTLAQKAGITYTGSYPPLTEPSIGTGILLQLAPFYDIQSRWYYNFEKRKAKGKSIENNNGNYLTLRAQYISPEITASFVRYSPHTFKIGPHWGLQRNEGVIHYYFNIGPAYIFDDIGNGAIWPIEFEFRLGWLLKKKNREN</sequence>
<organism evidence="1 2">
    <name type="scientific">Indibacter alkaliphilus (strain CCUG 57479 / KCTC 22604 / LW1)</name>
    <dbReference type="NCBI Taxonomy" id="1189612"/>
    <lineage>
        <taxon>Bacteria</taxon>
        <taxon>Pseudomonadati</taxon>
        <taxon>Bacteroidota</taxon>
        <taxon>Cytophagia</taxon>
        <taxon>Cytophagales</taxon>
        <taxon>Cyclobacteriaceae</taxon>
    </lineage>
</organism>
<dbReference type="Proteomes" id="UP000006073">
    <property type="component" value="Unassembled WGS sequence"/>
</dbReference>
<protein>
    <submittedName>
        <fullName evidence="1">Secreted protein</fullName>
    </submittedName>
</protein>
<name>S2D0C0_INDAL</name>
<dbReference type="eggNOG" id="ENOG5031M5W">
    <property type="taxonomic scope" value="Bacteria"/>
</dbReference>
<comment type="caution">
    <text evidence="1">The sequence shown here is derived from an EMBL/GenBank/DDBJ whole genome shotgun (WGS) entry which is preliminary data.</text>
</comment>